<proteinExistence type="predicted"/>
<dbReference type="AlphaFoldDB" id="A0A0A9BMZ1"/>
<evidence type="ECO:0000256" key="1">
    <source>
        <dbReference type="SAM" id="Phobius"/>
    </source>
</evidence>
<reference evidence="2" key="1">
    <citation type="submission" date="2014-09" db="EMBL/GenBank/DDBJ databases">
        <authorList>
            <person name="Magalhaes I.L.F."/>
            <person name="Oliveira U."/>
            <person name="Santos F.R."/>
            <person name="Vidigal T.H.D.A."/>
            <person name="Brescovit A.D."/>
            <person name="Santos A.J."/>
        </authorList>
    </citation>
    <scope>NUCLEOTIDE SEQUENCE</scope>
    <source>
        <tissue evidence="2">Shoot tissue taken approximately 20 cm above the soil surface</tissue>
    </source>
</reference>
<name>A0A0A9BMZ1_ARUDO</name>
<feature type="transmembrane region" description="Helical" evidence="1">
    <location>
        <begin position="44"/>
        <end position="62"/>
    </location>
</feature>
<organism evidence="2">
    <name type="scientific">Arundo donax</name>
    <name type="common">Giant reed</name>
    <name type="synonym">Donax arundinaceus</name>
    <dbReference type="NCBI Taxonomy" id="35708"/>
    <lineage>
        <taxon>Eukaryota</taxon>
        <taxon>Viridiplantae</taxon>
        <taxon>Streptophyta</taxon>
        <taxon>Embryophyta</taxon>
        <taxon>Tracheophyta</taxon>
        <taxon>Spermatophyta</taxon>
        <taxon>Magnoliopsida</taxon>
        <taxon>Liliopsida</taxon>
        <taxon>Poales</taxon>
        <taxon>Poaceae</taxon>
        <taxon>PACMAD clade</taxon>
        <taxon>Arundinoideae</taxon>
        <taxon>Arundineae</taxon>
        <taxon>Arundo</taxon>
    </lineage>
</organism>
<sequence length="68" mass="7943">MLEMWLICCKLYVGNVVNLTKFVANICDMLPVHLVHISWKCGQFLHHLILYSYFVLIGTLYPQMVQSI</sequence>
<keyword evidence="1" id="KW-0812">Transmembrane</keyword>
<keyword evidence="1" id="KW-1133">Transmembrane helix</keyword>
<accession>A0A0A9BMZ1</accession>
<dbReference type="EMBL" id="GBRH01233159">
    <property type="protein sequence ID" value="JAD64736.1"/>
    <property type="molecule type" value="Transcribed_RNA"/>
</dbReference>
<reference evidence="2" key="2">
    <citation type="journal article" date="2015" name="Data Brief">
        <title>Shoot transcriptome of the giant reed, Arundo donax.</title>
        <authorList>
            <person name="Barrero R.A."/>
            <person name="Guerrero F.D."/>
            <person name="Moolhuijzen P."/>
            <person name="Goolsby J.A."/>
            <person name="Tidwell J."/>
            <person name="Bellgard S.E."/>
            <person name="Bellgard M.I."/>
        </authorList>
    </citation>
    <scope>NUCLEOTIDE SEQUENCE</scope>
    <source>
        <tissue evidence="2">Shoot tissue taken approximately 20 cm above the soil surface</tissue>
    </source>
</reference>
<evidence type="ECO:0000313" key="2">
    <source>
        <dbReference type="EMBL" id="JAD64736.1"/>
    </source>
</evidence>
<keyword evidence="1" id="KW-0472">Membrane</keyword>
<protein>
    <submittedName>
        <fullName evidence="2">Uncharacterized protein</fullName>
    </submittedName>
</protein>